<dbReference type="PANTHER" id="PTHR43123">
    <property type="entry name" value="POLYSACCHARIDE DEACETYLASE-RELATED"/>
    <property type="match status" value="1"/>
</dbReference>
<dbReference type="Proteomes" id="UP000298693">
    <property type="component" value="Plasmid p3"/>
</dbReference>
<dbReference type="AlphaFoldDB" id="A0A4D8RGE4"/>
<reference evidence="6 7" key="1">
    <citation type="submission" date="2018-09" db="EMBL/GenBank/DDBJ databases">
        <title>Whole genome based analysis of evolution and adaptive divergence in Indian and Brazilian strains of Azospirillum brasilense.</title>
        <authorList>
            <person name="Singh C."/>
            <person name="Tripathi A.K."/>
        </authorList>
    </citation>
    <scope>NUCLEOTIDE SEQUENCE [LARGE SCALE GENOMIC DNA]</scope>
    <source>
        <strain evidence="6 7">MTCC4039</strain>
        <plasmid evidence="6 7">p3</plasmid>
    </source>
</reference>
<evidence type="ECO:0000256" key="2">
    <source>
        <dbReference type="ARBA" id="ARBA00010973"/>
    </source>
</evidence>
<sequence length="300" mass="33387">MTNPRISYRLSDARPALPDFQGRRIIAHLVVNVENWRFDEAMPRTIITPPHGRETVPDVPNFSWADYGMRSGLPRILKLFRDRGVPASTSLNAGVIDAYPQAAEAMLAAGWEFIGHGMHQKAINHAGDGEEALIEAALDRIERFTGKRPRGWLSPGLRETVQTPDLLRRQGVDHVFDWVVDDLPSWMRTAHGPLLAMPYNLEINDSIVYAIEKHATGEMLSRLGHTLRLFERECEANPRVLAIGLHPHLIAVPHRLHELEAMLDLLQASPHVAFATGPQIADWYAAAEPTAGPAIDQAEG</sequence>
<gene>
    <name evidence="6" type="ORF">D3869_30960</name>
</gene>
<organism evidence="6 7">
    <name type="scientific">Azospirillum brasilense</name>
    <dbReference type="NCBI Taxonomy" id="192"/>
    <lineage>
        <taxon>Bacteria</taxon>
        <taxon>Pseudomonadati</taxon>
        <taxon>Pseudomonadota</taxon>
        <taxon>Alphaproteobacteria</taxon>
        <taxon>Rhodospirillales</taxon>
        <taxon>Azospirillaceae</taxon>
        <taxon>Azospirillum</taxon>
    </lineage>
</organism>
<evidence type="ECO:0000313" key="6">
    <source>
        <dbReference type="EMBL" id="QCO19646.1"/>
    </source>
</evidence>
<dbReference type="Gene3D" id="3.20.20.370">
    <property type="entry name" value="Glycoside hydrolase/deacetylase"/>
    <property type="match status" value="1"/>
</dbReference>
<evidence type="ECO:0000256" key="4">
    <source>
        <dbReference type="ARBA" id="ARBA00032976"/>
    </source>
</evidence>
<dbReference type="Pfam" id="PF01522">
    <property type="entry name" value="Polysacc_deac_1"/>
    <property type="match status" value="1"/>
</dbReference>
<comment type="function">
    <text evidence="1">Is involved in generating a small heat-stable compound (Nod), an acylated oligomer of N-acetylglucosamine, that stimulates mitosis in various plant protoplasts.</text>
</comment>
<dbReference type="InterPro" id="IPR011330">
    <property type="entry name" value="Glyco_hydro/deAcase_b/a-brl"/>
</dbReference>
<evidence type="ECO:0000256" key="3">
    <source>
        <dbReference type="ARBA" id="ARBA00020071"/>
    </source>
</evidence>
<evidence type="ECO:0000259" key="5">
    <source>
        <dbReference type="Pfam" id="PF01522"/>
    </source>
</evidence>
<dbReference type="SUPFAM" id="SSF88713">
    <property type="entry name" value="Glycoside hydrolase/deacetylase"/>
    <property type="match status" value="1"/>
</dbReference>
<dbReference type="GO" id="GO:0016810">
    <property type="term" value="F:hydrolase activity, acting on carbon-nitrogen (but not peptide) bonds"/>
    <property type="evidence" value="ECO:0007669"/>
    <property type="project" value="InterPro"/>
</dbReference>
<name>A0A4D8RGE4_AZOBR</name>
<dbReference type="CDD" id="cd10979">
    <property type="entry name" value="CE4_PuuE_like"/>
    <property type="match status" value="1"/>
</dbReference>
<protein>
    <recommendedName>
        <fullName evidence="3">Chitooligosaccharide deacetylase</fullName>
    </recommendedName>
    <alternativeName>
        <fullName evidence="4">Nodulation protein B</fullName>
    </alternativeName>
</protein>
<dbReference type="PANTHER" id="PTHR43123:SF4">
    <property type="entry name" value="POLYSACCHARIDE DEACETYLASE"/>
    <property type="match status" value="1"/>
</dbReference>
<evidence type="ECO:0000256" key="1">
    <source>
        <dbReference type="ARBA" id="ARBA00003236"/>
    </source>
</evidence>
<dbReference type="RefSeq" id="WP_137143459.1">
    <property type="nucleotide sequence ID" value="NZ_CP032349.1"/>
</dbReference>
<geneLocation type="plasmid" evidence="6">
    <name>p3</name>
</geneLocation>
<accession>A0A4D8RGE4</accession>
<feature type="domain" description="NodB homology" evidence="5">
    <location>
        <begin position="66"/>
        <end position="173"/>
    </location>
</feature>
<proteinExistence type="inferred from homology"/>
<dbReference type="EMBL" id="CP032349">
    <property type="protein sequence ID" value="QCO19646.1"/>
    <property type="molecule type" value="Genomic_DNA"/>
</dbReference>
<keyword evidence="6" id="KW-0614">Plasmid</keyword>
<dbReference type="GO" id="GO:0005975">
    <property type="term" value="P:carbohydrate metabolic process"/>
    <property type="evidence" value="ECO:0007669"/>
    <property type="project" value="InterPro"/>
</dbReference>
<evidence type="ECO:0000313" key="7">
    <source>
        <dbReference type="Proteomes" id="UP000298693"/>
    </source>
</evidence>
<dbReference type="InterPro" id="IPR002509">
    <property type="entry name" value="NODB_dom"/>
</dbReference>
<comment type="similarity">
    <text evidence="2">Belongs to the polysaccharide deacetylase family.</text>
</comment>